<feature type="binding site" evidence="6">
    <location>
        <position position="143"/>
    </location>
    <ligand>
        <name>Mg(2+)</name>
        <dbReference type="ChEBI" id="CHEBI:18420"/>
    </ligand>
</feature>
<evidence type="ECO:0000256" key="4">
    <source>
        <dbReference type="ARBA" id="ARBA00022842"/>
    </source>
</evidence>
<dbReference type="InterPro" id="IPR005000">
    <property type="entry name" value="Aldolase/citrate-lyase_domain"/>
</dbReference>
<feature type="binding site" evidence="5">
    <location>
        <position position="64"/>
    </location>
    <ligand>
        <name>substrate</name>
    </ligand>
</feature>
<dbReference type="InterPro" id="IPR015813">
    <property type="entry name" value="Pyrv/PenolPyrv_kinase-like_dom"/>
</dbReference>
<dbReference type="PANTHER" id="PTHR32308:SF10">
    <property type="entry name" value="CITRATE LYASE SUBUNIT BETA"/>
    <property type="match status" value="1"/>
</dbReference>
<evidence type="ECO:0000313" key="9">
    <source>
        <dbReference type="Proteomes" id="UP000443843"/>
    </source>
</evidence>
<dbReference type="PIRSF" id="PIRSF015582">
    <property type="entry name" value="Cit_lyase_B"/>
    <property type="match status" value="1"/>
</dbReference>
<feature type="binding site" evidence="5">
    <location>
        <position position="117"/>
    </location>
    <ligand>
        <name>substrate</name>
    </ligand>
</feature>
<evidence type="ECO:0000256" key="1">
    <source>
        <dbReference type="ARBA" id="ARBA00001946"/>
    </source>
</evidence>
<dbReference type="Gene3D" id="3.20.20.60">
    <property type="entry name" value="Phosphoenolpyruvate-binding domains"/>
    <property type="match status" value="1"/>
</dbReference>
<dbReference type="PANTHER" id="PTHR32308">
    <property type="entry name" value="LYASE BETA SUBUNIT, PUTATIVE (AFU_ORTHOLOGUE AFUA_4G13030)-RELATED"/>
    <property type="match status" value="1"/>
</dbReference>
<evidence type="ECO:0000256" key="3">
    <source>
        <dbReference type="ARBA" id="ARBA00022723"/>
    </source>
</evidence>
<keyword evidence="9" id="KW-1185">Reference proteome</keyword>
<evidence type="ECO:0000256" key="6">
    <source>
        <dbReference type="PIRSR" id="PIRSR015582-2"/>
    </source>
</evidence>
<name>A0A844WCY0_9RHOB</name>
<comment type="cofactor">
    <cofactor evidence="1">
        <name>Mg(2+)</name>
        <dbReference type="ChEBI" id="CHEBI:18420"/>
    </cofactor>
</comment>
<evidence type="ECO:0000256" key="5">
    <source>
        <dbReference type="PIRSR" id="PIRSR015582-1"/>
    </source>
</evidence>
<keyword evidence="4 6" id="KW-0460">Magnesium</keyword>
<dbReference type="Proteomes" id="UP000443843">
    <property type="component" value="Unassembled WGS sequence"/>
</dbReference>
<evidence type="ECO:0000256" key="2">
    <source>
        <dbReference type="ARBA" id="ARBA00005568"/>
    </source>
</evidence>
<gene>
    <name evidence="8" type="ORF">GLS40_08965</name>
</gene>
<reference evidence="8 9" key="1">
    <citation type="submission" date="2019-11" db="EMBL/GenBank/DDBJ databases">
        <title>Pseudooceanicola pacifica sp. nov., isolated from deep-sea sediment of the Pacific Ocean.</title>
        <authorList>
            <person name="Lyu L."/>
        </authorList>
    </citation>
    <scope>NUCLEOTIDE SEQUENCE [LARGE SCALE GENOMIC DNA]</scope>
    <source>
        <strain evidence="8 9">216_PA32_1</strain>
    </source>
</reference>
<evidence type="ECO:0000313" key="8">
    <source>
        <dbReference type="EMBL" id="MWB78152.1"/>
    </source>
</evidence>
<evidence type="ECO:0000259" key="7">
    <source>
        <dbReference type="Pfam" id="PF03328"/>
    </source>
</evidence>
<dbReference type="GO" id="GO:0016829">
    <property type="term" value="F:lyase activity"/>
    <property type="evidence" value="ECO:0007669"/>
    <property type="project" value="UniProtKB-KW"/>
</dbReference>
<keyword evidence="3 6" id="KW-0479">Metal-binding</keyword>
<feature type="binding site" evidence="6">
    <location>
        <position position="117"/>
    </location>
    <ligand>
        <name>Mg(2+)</name>
        <dbReference type="ChEBI" id="CHEBI:18420"/>
    </ligand>
</feature>
<dbReference type="Pfam" id="PF03328">
    <property type="entry name" value="HpcH_HpaI"/>
    <property type="match status" value="1"/>
</dbReference>
<dbReference type="SUPFAM" id="SSF51621">
    <property type="entry name" value="Phosphoenolpyruvate/pyruvate domain"/>
    <property type="match status" value="1"/>
</dbReference>
<dbReference type="InterPro" id="IPR011206">
    <property type="entry name" value="Citrate_lyase_beta/mcl1/mcl2"/>
</dbReference>
<comment type="caution">
    <text evidence="8">The sequence shown here is derived from an EMBL/GenBank/DDBJ whole genome shotgun (WGS) entry which is preliminary data.</text>
</comment>
<accession>A0A844WCY0</accession>
<dbReference type="AlphaFoldDB" id="A0A844WCY0"/>
<feature type="domain" description="HpcH/HpaI aldolase/citrate lyase" evidence="7">
    <location>
        <begin position="8"/>
        <end position="217"/>
    </location>
</feature>
<dbReference type="RefSeq" id="WP_160382419.1">
    <property type="nucleotide sequence ID" value="NZ_WNXQ01000004.1"/>
</dbReference>
<keyword evidence="8" id="KW-0456">Lyase</keyword>
<organism evidence="8 9">
    <name type="scientific">Pseudooceanicola pacificus</name>
    <dbReference type="NCBI Taxonomy" id="2676438"/>
    <lineage>
        <taxon>Bacteria</taxon>
        <taxon>Pseudomonadati</taxon>
        <taxon>Pseudomonadota</taxon>
        <taxon>Alphaproteobacteria</taxon>
        <taxon>Rhodobacterales</taxon>
        <taxon>Paracoccaceae</taxon>
        <taxon>Pseudooceanicola</taxon>
    </lineage>
</organism>
<proteinExistence type="inferred from homology"/>
<dbReference type="InterPro" id="IPR040442">
    <property type="entry name" value="Pyrv_kinase-like_dom_sf"/>
</dbReference>
<comment type="similarity">
    <text evidence="2">Belongs to the HpcH/HpaI aldolase family.</text>
</comment>
<dbReference type="EMBL" id="WNXQ01000004">
    <property type="protein sequence ID" value="MWB78152.1"/>
    <property type="molecule type" value="Genomic_DNA"/>
</dbReference>
<protein>
    <submittedName>
        <fullName evidence="8">CoA ester lyase</fullName>
    </submittedName>
</protein>
<dbReference type="GO" id="GO:0000287">
    <property type="term" value="F:magnesium ion binding"/>
    <property type="evidence" value="ECO:0007669"/>
    <property type="project" value="TreeGrafter"/>
</dbReference>
<sequence>MTTIFGPSILFCPGDRPDRFAKAAAAADIAVLDLEDAVAADAKASARDAVCAYLRDVSTDVLIRINDPATETGQADAAAILAAGARAVVIGKTETVAQIDAVAGTGATPPAIIVTIESARGLLALPELLSHEAVAGVSWGPYDLAADMGMRAVRDDAGALLPILLQARNTMLIHAAAARVPAYDTVTAELSDGGTMLERDTREAATLGCVGKFMIHPSQTATVRAAFMPSDADVDRSRRLLAAVGDRGAFLFEGDMVDEPMMRRARTILAMADRYRAD</sequence>
<dbReference type="GO" id="GO:0006107">
    <property type="term" value="P:oxaloacetate metabolic process"/>
    <property type="evidence" value="ECO:0007669"/>
    <property type="project" value="TreeGrafter"/>
</dbReference>